<evidence type="ECO:0000256" key="9">
    <source>
        <dbReference type="PIRSR" id="PIRSR016262-3"/>
    </source>
</evidence>
<dbReference type="Pfam" id="PF21948">
    <property type="entry name" value="LplA-B_cat"/>
    <property type="match status" value="1"/>
</dbReference>
<evidence type="ECO:0000256" key="5">
    <source>
        <dbReference type="HAMAP-Rule" id="MF_00013"/>
    </source>
</evidence>
<dbReference type="KEGG" id="osu:NT6N_06690"/>
<feature type="site" description="Lowers pKa of active site Cys" evidence="5 9">
    <location>
        <position position="137"/>
    </location>
</feature>
<evidence type="ECO:0000256" key="1">
    <source>
        <dbReference type="ARBA" id="ARBA00004821"/>
    </source>
</evidence>
<dbReference type="PANTHER" id="PTHR10993">
    <property type="entry name" value="OCTANOYLTRANSFERASE"/>
    <property type="match status" value="1"/>
</dbReference>
<dbReference type="NCBIfam" id="NF010925">
    <property type="entry name" value="PRK14345.1"/>
    <property type="match status" value="1"/>
</dbReference>
<dbReference type="AlphaFoldDB" id="A0AAT9FI17"/>
<dbReference type="InterPro" id="IPR045864">
    <property type="entry name" value="aa-tRNA-synth_II/BPL/LPL"/>
</dbReference>
<dbReference type="PROSITE" id="PS01313">
    <property type="entry name" value="LIPB"/>
    <property type="match status" value="1"/>
</dbReference>
<evidence type="ECO:0000256" key="4">
    <source>
        <dbReference type="ARBA" id="ARBA00024732"/>
    </source>
</evidence>
<evidence type="ECO:0000256" key="2">
    <source>
        <dbReference type="ARBA" id="ARBA00022679"/>
    </source>
</evidence>
<dbReference type="GO" id="GO:0033819">
    <property type="term" value="F:lipoyl(octanoyl) transferase activity"/>
    <property type="evidence" value="ECO:0007669"/>
    <property type="project" value="UniProtKB-EC"/>
</dbReference>
<feature type="domain" description="BPL/LPL catalytic" evidence="10">
    <location>
        <begin position="31"/>
        <end position="211"/>
    </location>
</feature>
<dbReference type="EMBL" id="AP026866">
    <property type="protein sequence ID" value="BDS05629.1"/>
    <property type="molecule type" value="Genomic_DNA"/>
</dbReference>
<dbReference type="PIRSF" id="PIRSF016262">
    <property type="entry name" value="LPLase"/>
    <property type="match status" value="1"/>
</dbReference>
<comment type="function">
    <text evidence="4 5 6">Catalyzes the transfer of endogenously produced octanoic acid from octanoyl-acyl-carrier-protein onto the lipoyl domains of lipoate-dependent enzymes. Lipoyl-ACP can also act as a substrate although octanoyl-ACP is likely to be the physiological substrate.</text>
</comment>
<keyword evidence="5" id="KW-0963">Cytoplasm</keyword>
<protein>
    <recommendedName>
        <fullName evidence="5 6">Octanoyltransferase</fullName>
        <ecNumber evidence="5 6">2.3.1.181</ecNumber>
    </recommendedName>
    <alternativeName>
        <fullName evidence="5">Lipoate-protein ligase B</fullName>
    </alternativeName>
    <alternativeName>
        <fullName evidence="5">Lipoyl/octanoyl transferase</fullName>
    </alternativeName>
    <alternativeName>
        <fullName evidence="5">Octanoyl-[acyl-carrier-protein]-protein N-octanoyltransferase</fullName>
    </alternativeName>
</protein>
<dbReference type="PROSITE" id="PS51733">
    <property type="entry name" value="BPL_LPL_CATALYTIC"/>
    <property type="match status" value="1"/>
</dbReference>
<evidence type="ECO:0000256" key="7">
    <source>
        <dbReference type="PIRSR" id="PIRSR016262-1"/>
    </source>
</evidence>
<feature type="binding site" evidence="5 8">
    <location>
        <begin position="140"/>
        <end position="142"/>
    </location>
    <ligand>
        <name>substrate</name>
    </ligand>
</feature>
<comment type="similarity">
    <text evidence="5 6">Belongs to the LipB family.</text>
</comment>
<comment type="miscellaneous">
    <text evidence="5">In the reaction, the free carboxyl group of octanoic acid is attached via an amide linkage to the epsilon-amino group of a specific lysine residue of lipoyl domains of lipoate-dependent enzymes.</text>
</comment>
<evidence type="ECO:0000256" key="6">
    <source>
        <dbReference type="PIRNR" id="PIRNR016262"/>
    </source>
</evidence>
<gene>
    <name evidence="5 11" type="primary">lipB</name>
    <name evidence="11" type="ORF">NT6N_06690</name>
</gene>
<evidence type="ECO:0000256" key="8">
    <source>
        <dbReference type="PIRSR" id="PIRSR016262-2"/>
    </source>
</evidence>
<evidence type="ECO:0000313" key="11">
    <source>
        <dbReference type="EMBL" id="BDS05629.1"/>
    </source>
</evidence>
<dbReference type="GO" id="GO:0009249">
    <property type="term" value="P:protein lipoylation"/>
    <property type="evidence" value="ECO:0007669"/>
    <property type="project" value="InterPro"/>
</dbReference>
<dbReference type="CDD" id="cd16444">
    <property type="entry name" value="LipB"/>
    <property type="match status" value="1"/>
</dbReference>
<name>A0AAT9FI17_9BACT</name>
<dbReference type="InterPro" id="IPR020605">
    <property type="entry name" value="Octanoyltransferase_CS"/>
</dbReference>
<dbReference type="EC" id="2.3.1.181" evidence="5 6"/>
<keyword evidence="3 5" id="KW-0012">Acyltransferase</keyword>
<keyword evidence="2 5" id="KW-0808">Transferase</keyword>
<proteinExistence type="inferred from homology"/>
<reference evidence="11" key="1">
    <citation type="submission" date="2024-07" db="EMBL/GenBank/DDBJ databases">
        <title>Complete genome sequence of Verrucomicrobiaceae bacterium NT6N.</title>
        <authorList>
            <person name="Huang C."/>
            <person name="Takami H."/>
            <person name="Hamasaki K."/>
        </authorList>
    </citation>
    <scope>NUCLEOTIDE SEQUENCE</scope>
    <source>
        <strain evidence="11">NT6N</strain>
    </source>
</reference>
<dbReference type="InterPro" id="IPR000544">
    <property type="entry name" value="Octanoyltransferase"/>
</dbReference>
<dbReference type="PANTHER" id="PTHR10993:SF7">
    <property type="entry name" value="LIPOYLTRANSFERASE 2, MITOCHONDRIAL-RELATED"/>
    <property type="match status" value="1"/>
</dbReference>
<dbReference type="HAMAP" id="MF_00013">
    <property type="entry name" value="LipB"/>
    <property type="match status" value="1"/>
</dbReference>
<comment type="catalytic activity">
    <reaction evidence="5 6">
        <text>octanoyl-[ACP] + L-lysyl-[protein] = N(6)-octanoyl-L-lysyl-[protein] + holo-[ACP] + H(+)</text>
        <dbReference type="Rhea" id="RHEA:17665"/>
        <dbReference type="Rhea" id="RHEA-COMP:9636"/>
        <dbReference type="Rhea" id="RHEA-COMP:9685"/>
        <dbReference type="Rhea" id="RHEA-COMP:9752"/>
        <dbReference type="Rhea" id="RHEA-COMP:9928"/>
        <dbReference type="ChEBI" id="CHEBI:15378"/>
        <dbReference type="ChEBI" id="CHEBI:29969"/>
        <dbReference type="ChEBI" id="CHEBI:64479"/>
        <dbReference type="ChEBI" id="CHEBI:78463"/>
        <dbReference type="ChEBI" id="CHEBI:78809"/>
        <dbReference type="EC" id="2.3.1.181"/>
    </reaction>
</comment>
<dbReference type="SUPFAM" id="SSF55681">
    <property type="entry name" value="Class II aaRS and biotin synthetases"/>
    <property type="match status" value="1"/>
</dbReference>
<feature type="active site" description="Acyl-thioester intermediate" evidence="5 7">
    <location>
        <position position="172"/>
    </location>
</feature>
<sequence>MQLQHRWIGQGVDFQQGLEMQQSIVQDILDGKADDQILSLEHAPVYTIGRTRDQSSLGTNTKMLPHPVVEINRGGQATYHGPGQLTGYPILNLQPLGRDLHAYIRAIEEALIRTCLEYDVTAGRRDGLTGVWVENRKLASIGVGVRKWISMHGFAINITKESLTGFLSITPCGIDGVSMTSLESECGRHVSVEEFASANARHLTNTLSALSQKT</sequence>
<feature type="binding site" evidence="5 8">
    <location>
        <begin position="153"/>
        <end position="155"/>
    </location>
    <ligand>
        <name>substrate</name>
    </ligand>
</feature>
<organism evidence="11">
    <name type="scientific">Oceaniferula spumae</name>
    <dbReference type="NCBI Taxonomy" id="2979115"/>
    <lineage>
        <taxon>Bacteria</taxon>
        <taxon>Pseudomonadati</taxon>
        <taxon>Verrucomicrobiota</taxon>
        <taxon>Verrucomicrobiia</taxon>
        <taxon>Verrucomicrobiales</taxon>
        <taxon>Verrucomicrobiaceae</taxon>
        <taxon>Oceaniferula</taxon>
    </lineage>
</organism>
<comment type="subcellular location">
    <subcellularLocation>
        <location evidence="5">Cytoplasm</location>
    </subcellularLocation>
</comment>
<dbReference type="NCBIfam" id="TIGR00214">
    <property type="entry name" value="lipB"/>
    <property type="match status" value="1"/>
</dbReference>
<dbReference type="InterPro" id="IPR004143">
    <property type="entry name" value="BPL_LPL_catalytic"/>
</dbReference>
<dbReference type="Gene3D" id="3.30.930.10">
    <property type="entry name" value="Bira Bifunctional Protein, Domain 2"/>
    <property type="match status" value="1"/>
</dbReference>
<feature type="binding site" evidence="5 8">
    <location>
        <begin position="73"/>
        <end position="80"/>
    </location>
    <ligand>
        <name>substrate</name>
    </ligand>
</feature>
<accession>A0AAT9FI17</accession>
<dbReference type="GO" id="GO:0005737">
    <property type="term" value="C:cytoplasm"/>
    <property type="evidence" value="ECO:0007669"/>
    <property type="project" value="UniProtKB-SubCell"/>
</dbReference>
<evidence type="ECO:0000256" key="3">
    <source>
        <dbReference type="ARBA" id="ARBA00023315"/>
    </source>
</evidence>
<evidence type="ECO:0000259" key="10">
    <source>
        <dbReference type="PROSITE" id="PS51733"/>
    </source>
</evidence>
<comment type="pathway">
    <text evidence="1 5 6">Protein modification; protein lipoylation via endogenous pathway; protein N(6)-(lipoyl)lysine from octanoyl-[acyl-carrier-protein]: step 1/2.</text>
</comment>